<organism evidence="1 2">
    <name type="scientific">Candidatus Gottesmanbacteria bacterium RBG_16_52_11</name>
    <dbReference type="NCBI Taxonomy" id="1798374"/>
    <lineage>
        <taxon>Bacteria</taxon>
        <taxon>Candidatus Gottesmaniibacteriota</taxon>
    </lineage>
</organism>
<proteinExistence type="predicted"/>
<evidence type="ECO:0000313" key="1">
    <source>
        <dbReference type="EMBL" id="OGG01603.1"/>
    </source>
</evidence>
<comment type="caution">
    <text evidence="1">The sequence shown here is derived from an EMBL/GenBank/DDBJ whole genome shotgun (WGS) entry which is preliminary data.</text>
</comment>
<accession>A0A1F5YNI9</accession>
<name>A0A1F5YNI9_9BACT</name>
<dbReference type="Proteomes" id="UP000178448">
    <property type="component" value="Unassembled WGS sequence"/>
</dbReference>
<dbReference type="AlphaFoldDB" id="A0A1F5YNI9"/>
<evidence type="ECO:0000313" key="2">
    <source>
        <dbReference type="Proteomes" id="UP000178448"/>
    </source>
</evidence>
<sequence length="109" mass="11975">MDKLDGLLTDILVRVQNARIPDEKKADIYARISAGMRSLVWPILISRMPEQKLAETVAAPQMTMDQYVELVESALKNPETPKDIQDQITGALTEIGEILTKNGIAPAAS</sequence>
<dbReference type="EMBL" id="MFJD01000012">
    <property type="protein sequence ID" value="OGG01603.1"/>
    <property type="molecule type" value="Genomic_DNA"/>
</dbReference>
<reference evidence="1 2" key="1">
    <citation type="journal article" date="2016" name="Nat. Commun.">
        <title>Thousands of microbial genomes shed light on interconnected biogeochemical processes in an aquifer system.</title>
        <authorList>
            <person name="Anantharaman K."/>
            <person name="Brown C.T."/>
            <person name="Hug L.A."/>
            <person name="Sharon I."/>
            <person name="Castelle C.J."/>
            <person name="Probst A.J."/>
            <person name="Thomas B.C."/>
            <person name="Singh A."/>
            <person name="Wilkins M.J."/>
            <person name="Karaoz U."/>
            <person name="Brodie E.L."/>
            <person name="Williams K.H."/>
            <person name="Hubbard S.S."/>
            <person name="Banfield J.F."/>
        </authorList>
    </citation>
    <scope>NUCLEOTIDE SEQUENCE [LARGE SCALE GENOMIC DNA]</scope>
</reference>
<gene>
    <name evidence="1" type="ORF">A2Z33_07460</name>
</gene>
<protein>
    <submittedName>
        <fullName evidence="1">Uncharacterized protein</fullName>
    </submittedName>
</protein>